<protein>
    <recommendedName>
        <fullName evidence="4">DUF4190 domain-containing protein</fullName>
    </recommendedName>
</protein>
<name>A0A5C5XSR1_9PLAN</name>
<feature type="transmembrane region" description="Helical" evidence="1">
    <location>
        <begin position="74"/>
        <end position="99"/>
    </location>
</feature>
<keyword evidence="1" id="KW-1133">Transmembrane helix</keyword>
<sequence length="224" mass="24698">MSVDAAQLSATDDSVEFPYRAISPWAIMSIVFAFLALVGILWWPVLGMAALGLAASVLALRMIGRYPDEYSGKLLAMIGLAINGLMLAGVGSLHAYWYMTEVPDGYTRVHFYELQQPESESDMPADKAFEIDGEKVFLKGYIHPSSGSGMLRQFILVPDLGTCCFGGQPVSSDMIEVTLKGGQTVRAGFLKQKLAGEFQLNRTPREIADFDNQVLYRMKVDQIR</sequence>
<evidence type="ECO:0000256" key="1">
    <source>
        <dbReference type="SAM" id="Phobius"/>
    </source>
</evidence>
<evidence type="ECO:0000313" key="2">
    <source>
        <dbReference type="EMBL" id="TWT65708.1"/>
    </source>
</evidence>
<evidence type="ECO:0008006" key="4">
    <source>
        <dbReference type="Google" id="ProtNLM"/>
    </source>
</evidence>
<comment type="caution">
    <text evidence="2">The sequence shown here is derived from an EMBL/GenBank/DDBJ whole genome shotgun (WGS) entry which is preliminary data.</text>
</comment>
<dbReference type="Gene3D" id="2.40.50.870">
    <property type="entry name" value="Protein of unknown function (DUF3299)"/>
    <property type="match status" value="1"/>
</dbReference>
<proteinExistence type="predicted"/>
<dbReference type="Pfam" id="PF11736">
    <property type="entry name" value="DUF3299"/>
    <property type="match status" value="1"/>
</dbReference>
<gene>
    <name evidence="2" type="ORF">Pan14r_52570</name>
</gene>
<dbReference type="InterPro" id="IPR021727">
    <property type="entry name" value="DUF3299"/>
</dbReference>
<dbReference type="OrthoDB" id="279013at2"/>
<keyword evidence="3" id="KW-1185">Reference proteome</keyword>
<evidence type="ECO:0000313" key="3">
    <source>
        <dbReference type="Proteomes" id="UP000317238"/>
    </source>
</evidence>
<keyword evidence="1" id="KW-0812">Transmembrane</keyword>
<dbReference type="EMBL" id="SJPL01000002">
    <property type="protein sequence ID" value="TWT65708.1"/>
    <property type="molecule type" value="Genomic_DNA"/>
</dbReference>
<dbReference type="RefSeq" id="WP_146440962.1">
    <property type="nucleotide sequence ID" value="NZ_SJPL01000002.1"/>
</dbReference>
<dbReference type="Proteomes" id="UP000317238">
    <property type="component" value="Unassembled WGS sequence"/>
</dbReference>
<keyword evidence="1" id="KW-0472">Membrane</keyword>
<organism evidence="2 3">
    <name type="scientific">Crateriforma conspicua</name>
    <dbReference type="NCBI Taxonomy" id="2527996"/>
    <lineage>
        <taxon>Bacteria</taxon>
        <taxon>Pseudomonadati</taxon>
        <taxon>Planctomycetota</taxon>
        <taxon>Planctomycetia</taxon>
        <taxon>Planctomycetales</taxon>
        <taxon>Planctomycetaceae</taxon>
        <taxon>Crateriforma</taxon>
    </lineage>
</organism>
<feature type="transmembrane region" description="Helical" evidence="1">
    <location>
        <begin position="25"/>
        <end position="53"/>
    </location>
</feature>
<reference evidence="2 3" key="1">
    <citation type="submission" date="2019-02" db="EMBL/GenBank/DDBJ databases">
        <title>Deep-cultivation of Planctomycetes and their phenomic and genomic characterization uncovers novel biology.</title>
        <authorList>
            <person name="Wiegand S."/>
            <person name="Jogler M."/>
            <person name="Boedeker C."/>
            <person name="Pinto D."/>
            <person name="Vollmers J."/>
            <person name="Rivas-Marin E."/>
            <person name="Kohn T."/>
            <person name="Peeters S.H."/>
            <person name="Heuer A."/>
            <person name="Rast P."/>
            <person name="Oberbeckmann S."/>
            <person name="Bunk B."/>
            <person name="Jeske O."/>
            <person name="Meyerdierks A."/>
            <person name="Storesund J.E."/>
            <person name="Kallscheuer N."/>
            <person name="Luecker S."/>
            <person name="Lage O.M."/>
            <person name="Pohl T."/>
            <person name="Merkel B.J."/>
            <person name="Hornburger P."/>
            <person name="Mueller R.-W."/>
            <person name="Bruemmer F."/>
            <person name="Labrenz M."/>
            <person name="Spormann A.M."/>
            <person name="Op Den Camp H."/>
            <person name="Overmann J."/>
            <person name="Amann R."/>
            <person name="Jetten M.S.M."/>
            <person name="Mascher T."/>
            <person name="Medema M.H."/>
            <person name="Devos D.P."/>
            <person name="Kaster A.-K."/>
            <person name="Ovreas L."/>
            <person name="Rohde M."/>
            <person name="Galperin M.Y."/>
            <person name="Jogler C."/>
        </authorList>
    </citation>
    <scope>NUCLEOTIDE SEQUENCE [LARGE SCALE GENOMIC DNA]</scope>
    <source>
        <strain evidence="2 3">Pan14r</strain>
    </source>
</reference>
<accession>A0A5C5XSR1</accession>
<dbReference type="AlphaFoldDB" id="A0A5C5XSR1"/>